<reference evidence="1" key="1">
    <citation type="submission" date="2022-07" db="EMBL/GenBank/DDBJ databases">
        <title>Phylogenomic reconstructions and comparative analyses of Kickxellomycotina fungi.</title>
        <authorList>
            <person name="Reynolds N.K."/>
            <person name="Stajich J.E."/>
            <person name="Barry K."/>
            <person name="Grigoriev I.V."/>
            <person name="Crous P."/>
            <person name="Smith M.E."/>
        </authorList>
    </citation>
    <scope>NUCLEOTIDE SEQUENCE</scope>
    <source>
        <strain evidence="1">Benny 63K</strain>
    </source>
</reference>
<accession>A0ACC1I520</accession>
<name>A0ACC1I520_9FUNG</name>
<proteinExistence type="predicted"/>
<evidence type="ECO:0000313" key="1">
    <source>
        <dbReference type="EMBL" id="KAJ1887994.1"/>
    </source>
</evidence>
<comment type="caution">
    <text evidence="1">The sequence shown here is derived from an EMBL/GenBank/DDBJ whole genome shotgun (WGS) entry which is preliminary data.</text>
</comment>
<dbReference type="EMBL" id="JANBPG010001856">
    <property type="protein sequence ID" value="KAJ1887994.1"/>
    <property type="molecule type" value="Genomic_DNA"/>
</dbReference>
<evidence type="ECO:0000313" key="2">
    <source>
        <dbReference type="Proteomes" id="UP001150581"/>
    </source>
</evidence>
<keyword evidence="2" id="KW-1185">Reference proteome</keyword>
<dbReference type="Proteomes" id="UP001150581">
    <property type="component" value="Unassembled WGS sequence"/>
</dbReference>
<gene>
    <name evidence="1" type="primary">EXO84_1</name>
    <name evidence="1" type="ORF">LPJ66_008802</name>
</gene>
<sequence>MNAGGRRKSMLRDRQFTPRDTAGNSSYAGSGSHPPGSKYTGDTSSGELPSVSLSRLTRSEFQAEEYLKETLKAVPEGGLRQFRKALEEARKAASKNLQRNVYKNYESFVFISKEISSMERDMQLLRELLHSINQVGGDLMEEDTDAEEEGRVGRRRTMRMSMANQNDLFKEQLAKVWASIRDAQRFVPFAPGRHVLGDVRNVAELSPSTMQPRQRVDIVVLSDMLLLAVRTKRGAHAQPALVADRSFALADVSVAEVADSARANNLVRITNRAETFLFGFRSADAKSEMLLLISHAKAGFFGSEPPPGMPPPVPVDPRAQSAPPRTRGDAEDGGAARPGAEMLDELDVLIARREFDAATAAVQRISARAADAPLQPAVRRAVDAHTGELARLILADLLIPCSPRPQVAASVQLLHRLGWDKEAKEAFLASRSSTIKNRTRQLKLEGNTGMYIRELAVVYFRLIRNTCEWYSAFFADPTLVSALIAWVRQEMAGYAVIFRRHVFHEMQKFQVIAGCLNHTLAE</sequence>
<feature type="non-terminal residue" evidence="1">
    <location>
        <position position="522"/>
    </location>
</feature>
<protein>
    <submittedName>
        <fullName evidence="1">Exocyst complex component exo84</fullName>
    </submittedName>
</protein>
<organism evidence="1 2">
    <name type="scientific">Kickxella alabastrina</name>
    <dbReference type="NCBI Taxonomy" id="61397"/>
    <lineage>
        <taxon>Eukaryota</taxon>
        <taxon>Fungi</taxon>
        <taxon>Fungi incertae sedis</taxon>
        <taxon>Zoopagomycota</taxon>
        <taxon>Kickxellomycotina</taxon>
        <taxon>Kickxellomycetes</taxon>
        <taxon>Kickxellales</taxon>
        <taxon>Kickxellaceae</taxon>
        <taxon>Kickxella</taxon>
    </lineage>
</organism>